<dbReference type="RefSeq" id="WP_352063436.1">
    <property type="nucleotide sequence ID" value="NZ_JBEPAZ010000007.1"/>
</dbReference>
<dbReference type="Proteomes" id="UP001470023">
    <property type="component" value="Unassembled WGS sequence"/>
</dbReference>
<keyword evidence="2" id="KW-1185">Reference proteome</keyword>
<organism evidence="1 2">
    <name type="scientific">Streptomyces sp. 900105245</name>
    <dbReference type="NCBI Taxonomy" id="3154379"/>
    <lineage>
        <taxon>Bacteria</taxon>
        <taxon>Bacillati</taxon>
        <taxon>Actinomycetota</taxon>
        <taxon>Actinomycetes</taxon>
        <taxon>Kitasatosporales</taxon>
        <taxon>Streptomycetaceae</taxon>
        <taxon>Streptomyces</taxon>
    </lineage>
</organism>
<comment type="caution">
    <text evidence="1">The sequence shown here is derived from an EMBL/GenBank/DDBJ whole genome shotgun (WGS) entry which is preliminary data.</text>
</comment>
<sequence length="170" mass="19186">MRTAEHRTGRVDVTHPEVQETLRIALDQYAAHYNVRGGLVRAWGAAKAFNERFSSDWQRSEQYRIGWWEERPIAFACILHPTKAGAPVVDGILLFDHVVYEFTPDASSQPQVHWNRSQVREVEQPQRGATALHLDPTTGYSRADVAGSTRVVLETPAGPLFTDPSKPRRV</sequence>
<proteinExistence type="predicted"/>
<evidence type="ECO:0000313" key="1">
    <source>
        <dbReference type="EMBL" id="MER6428434.1"/>
    </source>
</evidence>
<evidence type="ECO:0000313" key="2">
    <source>
        <dbReference type="Proteomes" id="UP001470023"/>
    </source>
</evidence>
<protein>
    <submittedName>
        <fullName evidence="1">Uncharacterized protein</fullName>
    </submittedName>
</protein>
<gene>
    <name evidence="1" type="ORF">ABT272_11880</name>
</gene>
<name>A0ABV1U3Y5_9ACTN</name>
<reference evidence="1 2" key="1">
    <citation type="submission" date="2024-06" db="EMBL/GenBank/DDBJ databases">
        <title>The Natural Products Discovery Center: Release of the First 8490 Sequenced Strains for Exploring Actinobacteria Biosynthetic Diversity.</title>
        <authorList>
            <person name="Kalkreuter E."/>
            <person name="Kautsar S.A."/>
            <person name="Yang D."/>
            <person name="Bader C.D."/>
            <person name="Teijaro C.N."/>
            <person name="Fluegel L."/>
            <person name="Davis C.M."/>
            <person name="Simpson J.R."/>
            <person name="Lauterbach L."/>
            <person name="Steele A.D."/>
            <person name="Gui C."/>
            <person name="Meng S."/>
            <person name="Li G."/>
            <person name="Viehrig K."/>
            <person name="Ye F."/>
            <person name="Su P."/>
            <person name="Kiefer A.F."/>
            <person name="Nichols A."/>
            <person name="Cepeda A.J."/>
            <person name="Yan W."/>
            <person name="Fan B."/>
            <person name="Jiang Y."/>
            <person name="Adhikari A."/>
            <person name="Zheng C.-J."/>
            <person name="Schuster L."/>
            <person name="Cowan T.M."/>
            <person name="Smanski M.J."/>
            <person name="Chevrette M.G."/>
            <person name="De Carvalho L.P.S."/>
            <person name="Shen B."/>
        </authorList>
    </citation>
    <scope>NUCLEOTIDE SEQUENCE [LARGE SCALE GENOMIC DNA]</scope>
    <source>
        <strain evidence="1 2">NPDC001166</strain>
    </source>
</reference>
<accession>A0ABV1U3Y5</accession>
<dbReference type="EMBL" id="JBEPAZ010000007">
    <property type="protein sequence ID" value="MER6428434.1"/>
    <property type="molecule type" value="Genomic_DNA"/>
</dbReference>